<dbReference type="Pfam" id="PF03083">
    <property type="entry name" value="MtN3_slv"/>
    <property type="match status" value="2"/>
</dbReference>
<evidence type="ECO:0000256" key="7">
    <source>
        <dbReference type="ARBA" id="ARBA00022692"/>
    </source>
</evidence>
<evidence type="ECO:0000256" key="3">
    <source>
        <dbReference type="ARBA" id="ARBA00007809"/>
    </source>
</evidence>
<comment type="function">
    <text evidence="12">Mediates both low-affinity uptake and efflux of sugar across the membrane.</text>
</comment>
<keyword evidence="7 12" id="KW-0812">Transmembrane</keyword>
<dbReference type="InterPro" id="IPR047664">
    <property type="entry name" value="SWEET"/>
</dbReference>
<evidence type="ECO:0000313" key="15">
    <source>
        <dbReference type="Proteomes" id="UP000075714"/>
    </source>
</evidence>
<evidence type="ECO:0000256" key="1">
    <source>
        <dbReference type="ARBA" id="ARBA00004651"/>
    </source>
</evidence>
<feature type="transmembrane region" description="Helical" evidence="12">
    <location>
        <begin position="159"/>
        <end position="180"/>
    </location>
</feature>
<keyword evidence="10" id="KW-0333">Golgi apparatus</keyword>
<dbReference type="EMBL" id="LSYV01000011">
    <property type="protein sequence ID" value="KXZ52053.1"/>
    <property type="molecule type" value="Genomic_DNA"/>
</dbReference>
<dbReference type="OrthoDB" id="409725at2759"/>
<evidence type="ECO:0000256" key="11">
    <source>
        <dbReference type="ARBA" id="ARBA00023136"/>
    </source>
</evidence>
<evidence type="ECO:0000256" key="2">
    <source>
        <dbReference type="ARBA" id="ARBA00004653"/>
    </source>
</evidence>
<evidence type="ECO:0000313" key="14">
    <source>
        <dbReference type="EMBL" id="KXZ52053.1"/>
    </source>
</evidence>
<feature type="compositionally biased region" description="Basic and acidic residues" evidence="13">
    <location>
        <begin position="217"/>
        <end position="232"/>
    </location>
</feature>
<organism evidence="14 15">
    <name type="scientific">Gonium pectorale</name>
    <name type="common">Green alga</name>
    <dbReference type="NCBI Taxonomy" id="33097"/>
    <lineage>
        <taxon>Eukaryota</taxon>
        <taxon>Viridiplantae</taxon>
        <taxon>Chlorophyta</taxon>
        <taxon>core chlorophytes</taxon>
        <taxon>Chlorophyceae</taxon>
        <taxon>CS clade</taxon>
        <taxon>Chlamydomonadales</taxon>
        <taxon>Volvocaceae</taxon>
        <taxon>Gonium</taxon>
    </lineage>
</organism>
<feature type="transmembrane region" description="Helical" evidence="12">
    <location>
        <begin position="103"/>
        <end position="121"/>
    </location>
</feature>
<dbReference type="AlphaFoldDB" id="A0A150GQJ5"/>
<feature type="transmembrane region" description="Helical" evidence="12">
    <location>
        <begin position="133"/>
        <end position="153"/>
    </location>
</feature>
<comment type="subcellular location">
    <subcellularLocation>
        <location evidence="1">Cell membrane</location>
        <topology evidence="1">Multi-pass membrane protein</topology>
    </subcellularLocation>
    <subcellularLocation>
        <location evidence="2">Golgi apparatus membrane</location>
        <topology evidence="2">Multi-pass membrane protein</topology>
    </subcellularLocation>
</comment>
<keyword evidence="15" id="KW-1185">Reference proteome</keyword>
<keyword evidence="4 12" id="KW-0813">Transport</keyword>
<evidence type="ECO:0000256" key="6">
    <source>
        <dbReference type="ARBA" id="ARBA00022597"/>
    </source>
</evidence>
<evidence type="ECO:0000256" key="5">
    <source>
        <dbReference type="ARBA" id="ARBA00022475"/>
    </source>
</evidence>
<keyword evidence="8" id="KW-0677">Repeat</keyword>
<protein>
    <recommendedName>
        <fullName evidence="12">Bidirectional sugar transporter SWEET</fullName>
    </recommendedName>
</protein>
<evidence type="ECO:0000256" key="9">
    <source>
        <dbReference type="ARBA" id="ARBA00022989"/>
    </source>
</evidence>
<keyword evidence="6 12" id="KW-0762">Sugar transport</keyword>
<dbReference type="GO" id="GO:0005886">
    <property type="term" value="C:plasma membrane"/>
    <property type="evidence" value="ECO:0007669"/>
    <property type="project" value="UniProtKB-SubCell"/>
</dbReference>
<dbReference type="GO" id="GO:0051119">
    <property type="term" value="F:sugar transmembrane transporter activity"/>
    <property type="evidence" value="ECO:0007669"/>
    <property type="project" value="InterPro"/>
</dbReference>
<accession>A0A150GQJ5</accession>
<feature type="transmembrane region" description="Helical" evidence="12">
    <location>
        <begin position="5"/>
        <end position="25"/>
    </location>
</feature>
<feature type="compositionally biased region" description="Low complexity" evidence="13">
    <location>
        <begin position="195"/>
        <end position="209"/>
    </location>
</feature>
<dbReference type="InterPro" id="IPR004316">
    <property type="entry name" value="SWEET_rpt"/>
</dbReference>
<feature type="transmembrane region" description="Helical" evidence="12">
    <location>
        <begin position="75"/>
        <end position="91"/>
    </location>
</feature>
<keyword evidence="5" id="KW-1003">Cell membrane</keyword>
<proteinExistence type="inferred from homology"/>
<dbReference type="Gene3D" id="1.20.1280.290">
    <property type="match status" value="2"/>
</dbReference>
<name>A0A150GQJ5_GONPE</name>
<feature type="region of interest" description="Disordered" evidence="13">
    <location>
        <begin position="189"/>
        <end position="290"/>
    </location>
</feature>
<dbReference type="GO" id="GO:0000139">
    <property type="term" value="C:Golgi membrane"/>
    <property type="evidence" value="ECO:0007669"/>
    <property type="project" value="UniProtKB-SubCell"/>
</dbReference>
<evidence type="ECO:0000256" key="12">
    <source>
        <dbReference type="RuleBase" id="RU910715"/>
    </source>
</evidence>
<dbReference type="FunFam" id="1.20.1280.290:FF:000004">
    <property type="entry name" value="Sugar transporter SWEET"/>
    <property type="match status" value="1"/>
</dbReference>
<feature type="compositionally biased region" description="Low complexity" evidence="13">
    <location>
        <begin position="257"/>
        <end position="270"/>
    </location>
</feature>
<evidence type="ECO:0000256" key="10">
    <source>
        <dbReference type="ARBA" id="ARBA00023034"/>
    </source>
</evidence>
<dbReference type="PANTHER" id="PTHR10791">
    <property type="entry name" value="RAG1-ACTIVATING PROTEIN 1"/>
    <property type="match status" value="1"/>
</dbReference>
<comment type="caution">
    <text evidence="14">The sequence shown here is derived from an EMBL/GenBank/DDBJ whole genome shotgun (WGS) entry which is preliminary data.</text>
</comment>
<keyword evidence="9 12" id="KW-1133">Transmembrane helix</keyword>
<sequence>MSNNVLLDTVVPALGAIVSTAMYLSPLKAVLRASRDKSLGELNPLPLSITIANTLAWTSYGLLKRDPFVTAPNTVGILISVFMTLTAFGLADEQTPPPSPQGLAGNVVCLIYYAAPLSTMWEVIRTRNSASILVPLTMMNTLNAALWTTYGIAVLDPYIWLPNGIGLALSLLQIALRLLFPSRPGASLPSHQHHSTFTTTAATTTTSASPKHRLHIKQHEPHHLIPHPHPDLDAYPATRPNPTDPTDPDAARPDGPDGPLLPVSAVSSSAVGGGKYTRLDESFGGVTGPR</sequence>
<gene>
    <name evidence="14" type="ORF">GPECTOR_10g1076</name>
</gene>
<dbReference type="PANTHER" id="PTHR10791:SF224">
    <property type="entry name" value="SUGAR TRANSPORTER SWEET"/>
    <property type="match status" value="1"/>
</dbReference>
<comment type="caution">
    <text evidence="12">Lacks conserved residue(s) required for the propagation of feature annotation.</text>
</comment>
<comment type="similarity">
    <text evidence="3 12">Belongs to the SWEET sugar transporter family.</text>
</comment>
<dbReference type="Proteomes" id="UP000075714">
    <property type="component" value="Unassembled WGS sequence"/>
</dbReference>
<keyword evidence="11 12" id="KW-0472">Membrane</keyword>
<evidence type="ECO:0000256" key="4">
    <source>
        <dbReference type="ARBA" id="ARBA00022448"/>
    </source>
</evidence>
<reference evidence="15" key="1">
    <citation type="journal article" date="2016" name="Nat. Commun.">
        <title>The Gonium pectorale genome demonstrates co-option of cell cycle regulation during the evolution of multicellularity.</title>
        <authorList>
            <person name="Hanschen E.R."/>
            <person name="Marriage T.N."/>
            <person name="Ferris P.J."/>
            <person name="Hamaji T."/>
            <person name="Toyoda A."/>
            <person name="Fujiyama A."/>
            <person name="Neme R."/>
            <person name="Noguchi H."/>
            <person name="Minakuchi Y."/>
            <person name="Suzuki M."/>
            <person name="Kawai-Toyooka H."/>
            <person name="Smith D.R."/>
            <person name="Sparks H."/>
            <person name="Anderson J."/>
            <person name="Bakaric R."/>
            <person name="Luria V."/>
            <person name="Karger A."/>
            <person name="Kirschner M.W."/>
            <person name="Durand P.M."/>
            <person name="Michod R.E."/>
            <person name="Nozaki H."/>
            <person name="Olson B.J."/>
        </authorList>
    </citation>
    <scope>NUCLEOTIDE SEQUENCE [LARGE SCALE GENOMIC DNA]</scope>
    <source>
        <strain evidence="15">NIES-2863</strain>
    </source>
</reference>
<evidence type="ECO:0000256" key="13">
    <source>
        <dbReference type="SAM" id="MobiDB-lite"/>
    </source>
</evidence>
<dbReference type="SMR" id="A0A150GQJ5"/>
<evidence type="ECO:0000256" key="8">
    <source>
        <dbReference type="ARBA" id="ARBA00022737"/>
    </source>
</evidence>